<reference evidence="3 4" key="1">
    <citation type="submission" date="2019-07" db="EMBL/GenBank/DDBJ databases">
        <title>Whole genome shotgun sequence of Brevifollis gellanilyticus NBRC 108608.</title>
        <authorList>
            <person name="Hosoyama A."/>
            <person name="Uohara A."/>
            <person name="Ohji S."/>
            <person name="Ichikawa N."/>
        </authorList>
    </citation>
    <scope>NUCLEOTIDE SEQUENCE [LARGE SCALE GENOMIC DNA]</scope>
    <source>
        <strain evidence="3 4">NBRC 108608</strain>
    </source>
</reference>
<proteinExistence type="predicted"/>
<name>A0A512MHI5_9BACT</name>
<evidence type="ECO:0000259" key="2">
    <source>
        <dbReference type="PROSITE" id="PS50914"/>
    </source>
</evidence>
<feature type="compositionally biased region" description="Low complexity" evidence="1">
    <location>
        <begin position="1"/>
        <end position="14"/>
    </location>
</feature>
<feature type="compositionally biased region" description="Basic and acidic residues" evidence="1">
    <location>
        <begin position="23"/>
        <end position="34"/>
    </location>
</feature>
<dbReference type="EMBL" id="BKAG01000075">
    <property type="protein sequence ID" value="GEP46184.1"/>
    <property type="molecule type" value="Genomic_DNA"/>
</dbReference>
<dbReference type="InterPro" id="IPR007055">
    <property type="entry name" value="BON_dom"/>
</dbReference>
<keyword evidence="4" id="KW-1185">Reference proteome</keyword>
<sequence length="121" mass="12890">MVALAAFTFSATAADQNSTPPDNTEKNERDRSGDNKTPIDQSNRPEDIKLVAEIRKAVVADDSLSMTAKNVKIITTPGKVTLRGPVNTADEKTKIAAHAKAKAGQSEIVDQIEVKAADSTK</sequence>
<dbReference type="Proteomes" id="UP000321577">
    <property type="component" value="Unassembled WGS sequence"/>
</dbReference>
<evidence type="ECO:0000313" key="3">
    <source>
        <dbReference type="EMBL" id="GEP46184.1"/>
    </source>
</evidence>
<dbReference type="Gene3D" id="3.30.1340.30">
    <property type="match status" value="1"/>
</dbReference>
<organism evidence="3 4">
    <name type="scientific">Brevifollis gellanilyticus</name>
    <dbReference type="NCBI Taxonomy" id="748831"/>
    <lineage>
        <taxon>Bacteria</taxon>
        <taxon>Pseudomonadati</taxon>
        <taxon>Verrucomicrobiota</taxon>
        <taxon>Verrucomicrobiia</taxon>
        <taxon>Verrucomicrobiales</taxon>
        <taxon>Verrucomicrobiaceae</taxon>
    </lineage>
</organism>
<evidence type="ECO:0000313" key="4">
    <source>
        <dbReference type="Proteomes" id="UP000321577"/>
    </source>
</evidence>
<accession>A0A512MHI5</accession>
<gene>
    <name evidence="3" type="ORF">BGE01nite_54750</name>
</gene>
<feature type="domain" description="BON" evidence="2">
    <location>
        <begin position="46"/>
        <end position="116"/>
    </location>
</feature>
<protein>
    <recommendedName>
        <fullName evidence="2">BON domain-containing protein</fullName>
    </recommendedName>
</protein>
<dbReference type="AlphaFoldDB" id="A0A512MHI5"/>
<evidence type="ECO:0000256" key="1">
    <source>
        <dbReference type="SAM" id="MobiDB-lite"/>
    </source>
</evidence>
<feature type="region of interest" description="Disordered" evidence="1">
    <location>
        <begin position="1"/>
        <end position="47"/>
    </location>
</feature>
<comment type="caution">
    <text evidence="3">The sequence shown here is derived from an EMBL/GenBank/DDBJ whole genome shotgun (WGS) entry which is preliminary data.</text>
</comment>
<dbReference type="Pfam" id="PF04972">
    <property type="entry name" value="BON"/>
    <property type="match status" value="1"/>
</dbReference>
<dbReference type="PROSITE" id="PS50914">
    <property type="entry name" value="BON"/>
    <property type="match status" value="1"/>
</dbReference>